<evidence type="ECO:0000259" key="3">
    <source>
        <dbReference type="PROSITE" id="PS50883"/>
    </source>
</evidence>
<dbReference type="PROSITE" id="PS50112">
    <property type="entry name" value="PAS"/>
    <property type="match status" value="1"/>
</dbReference>
<dbReference type="NCBIfam" id="TIGR00229">
    <property type="entry name" value="sensory_box"/>
    <property type="match status" value="1"/>
</dbReference>
<feature type="domain" description="EAL" evidence="3">
    <location>
        <begin position="166"/>
        <end position="407"/>
    </location>
</feature>
<dbReference type="CDD" id="cd01948">
    <property type="entry name" value="EAL"/>
    <property type="match status" value="1"/>
</dbReference>
<organism evidence="5">
    <name type="scientific">Mycobacterium triplex</name>
    <dbReference type="NCBI Taxonomy" id="47839"/>
    <lineage>
        <taxon>Bacteria</taxon>
        <taxon>Bacillati</taxon>
        <taxon>Actinomycetota</taxon>
        <taxon>Actinomycetes</taxon>
        <taxon>Mycobacteriales</taxon>
        <taxon>Mycobacteriaceae</taxon>
        <taxon>Mycobacterium</taxon>
        <taxon>Mycobacterium simiae complex</taxon>
    </lineage>
</organism>
<dbReference type="AlphaFoldDB" id="A0A024JZB1"/>
<dbReference type="SUPFAM" id="SSF55785">
    <property type="entry name" value="PYP-like sensor domain (PAS domain)"/>
    <property type="match status" value="1"/>
</dbReference>
<reference evidence="6 7" key="3">
    <citation type="submission" date="2016-01" db="EMBL/GenBank/DDBJ databases">
        <title>The new phylogeny of the genus Mycobacterium.</title>
        <authorList>
            <person name="Tarcisio F."/>
            <person name="Conor M."/>
            <person name="Antonella G."/>
            <person name="Elisabetta G."/>
            <person name="Giulia F.S."/>
            <person name="Sara T."/>
            <person name="Anna F."/>
            <person name="Clotilde B."/>
            <person name="Roberto B."/>
            <person name="Veronica D.S."/>
            <person name="Fabio R."/>
            <person name="Monica P."/>
            <person name="Olivier J."/>
            <person name="Enrico T."/>
            <person name="Nicola S."/>
        </authorList>
    </citation>
    <scope>NUCLEOTIDE SEQUENCE [LARGE SCALE GENOMIC DNA]</scope>
    <source>
        <strain evidence="6 7">DSM 44626</strain>
    </source>
</reference>
<dbReference type="CDD" id="cd01949">
    <property type="entry name" value="GGDEF"/>
    <property type="match status" value="1"/>
</dbReference>
<dbReference type="SMART" id="SM00091">
    <property type="entry name" value="PAS"/>
    <property type="match status" value="1"/>
</dbReference>
<reference evidence="5" key="2">
    <citation type="submission" date="2014-04" db="EMBL/GenBank/DDBJ databases">
        <authorList>
            <person name="Xu Y.W."/>
            <person name="Yang Q."/>
        </authorList>
    </citation>
    <scope>NUCLEOTIDE SEQUENCE</scope>
    <source>
        <strain evidence="5">DSM 44626</strain>
    </source>
</reference>
<dbReference type="InterPro" id="IPR029787">
    <property type="entry name" value="Nucleotide_cyclase"/>
</dbReference>
<feature type="domain" description="GGDEF" evidence="4">
    <location>
        <begin position="575"/>
        <end position="712"/>
    </location>
</feature>
<dbReference type="Pfam" id="PF00563">
    <property type="entry name" value="EAL"/>
    <property type="match status" value="1"/>
</dbReference>
<dbReference type="SMART" id="SM00267">
    <property type="entry name" value="GGDEF"/>
    <property type="match status" value="1"/>
</dbReference>
<dbReference type="InterPro" id="IPR052155">
    <property type="entry name" value="Biofilm_reg_signaling"/>
</dbReference>
<dbReference type="Pfam" id="PF08447">
    <property type="entry name" value="PAS_3"/>
    <property type="match status" value="1"/>
</dbReference>
<evidence type="ECO:0000259" key="1">
    <source>
        <dbReference type="PROSITE" id="PS50112"/>
    </source>
</evidence>
<dbReference type="Gene3D" id="3.30.450.40">
    <property type="match status" value="1"/>
</dbReference>
<dbReference type="OrthoDB" id="23692at2"/>
<dbReference type="SUPFAM" id="SSF55073">
    <property type="entry name" value="Nucleotide cyclase"/>
    <property type="match status" value="1"/>
</dbReference>
<dbReference type="eggNOG" id="COG2199">
    <property type="taxonomic scope" value="Bacteria"/>
</dbReference>
<evidence type="ECO:0000259" key="4">
    <source>
        <dbReference type="PROSITE" id="PS50887"/>
    </source>
</evidence>
<dbReference type="SMART" id="SM00086">
    <property type="entry name" value="PAC"/>
    <property type="match status" value="1"/>
</dbReference>
<protein>
    <submittedName>
        <fullName evidence="6">Diguanylate phosphodiesterase</fullName>
    </submittedName>
    <submittedName>
        <fullName evidence="5">PAS/PAC and GAF sensor-containing diguanylate cyclase/phosphodiesterase</fullName>
    </submittedName>
</protein>
<dbReference type="PROSITE" id="PS50883">
    <property type="entry name" value="EAL"/>
    <property type="match status" value="1"/>
</dbReference>
<dbReference type="InterPro" id="IPR000700">
    <property type="entry name" value="PAS-assoc_C"/>
</dbReference>
<evidence type="ECO:0000259" key="2">
    <source>
        <dbReference type="PROSITE" id="PS50113"/>
    </source>
</evidence>
<dbReference type="HOGENOM" id="CLU_385349_0_0_11"/>
<name>A0A024JZB1_9MYCO</name>
<reference evidence="5" key="1">
    <citation type="journal article" date="2014" name="Genome Announc.">
        <title>Draft Genome Sequence of Mycobacterium triplex DSM 44626.</title>
        <authorList>
            <person name="Sassi M."/>
            <person name="Croce O."/>
            <person name="Robert C."/>
            <person name="Raoult D."/>
            <person name="Drancourt M."/>
        </authorList>
    </citation>
    <scope>NUCLEOTIDE SEQUENCE [LARGE SCALE GENOMIC DNA]</scope>
    <source>
        <strain evidence="5">DSM 44626</strain>
    </source>
</reference>
<dbReference type="InterPro" id="IPR029016">
    <property type="entry name" value="GAF-like_dom_sf"/>
</dbReference>
<evidence type="ECO:0000313" key="7">
    <source>
        <dbReference type="Proteomes" id="UP000193710"/>
    </source>
</evidence>
<dbReference type="Proteomes" id="UP000193710">
    <property type="component" value="Unassembled WGS sequence"/>
</dbReference>
<dbReference type="InterPro" id="IPR035919">
    <property type="entry name" value="EAL_sf"/>
</dbReference>
<dbReference type="SUPFAM" id="SSF141868">
    <property type="entry name" value="EAL domain-like"/>
    <property type="match status" value="1"/>
</dbReference>
<evidence type="ECO:0000313" key="5">
    <source>
        <dbReference type="EMBL" id="CDO89001.1"/>
    </source>
</evidence>
<feature type="domain" description="PAS" evidence="1">
    <location>
        <begin position="421"/>
        <end position="491"/>
    </location>
</feature>
<gene>
    <name evidence="6" type="ORF">AWC29_21715</name>
    <name evidence="5" type="ORF">BN973_03372</name>
</gene>
<dbReference type="STRING" id="47839.BN973_03372"/>
<dbReference type="PROSITE" id="PS50887">
    <property type="entry name" value="GGDEF"/>
    <property type="match status" value="1"/>
</dbReference>
<dbReference type="InterPro" id="IPR035965">
    <property type="entry name" value="PAS-like_dom_sf"/>
</dbReference>
<dbReference type="EMBL" id="LQPY01000029">
    <property type="protein sequence ID" value="ORX01820.1"/>
    <property type="molecule type" value="Genomic_DNA"/>
</dbReference>
<dbReference type="PROSITE" id="PS50113">
    <property type="entry name" value="PAC"/>
    <property type="match status" value="1"/>
</dbReference>
<dbReference type="EMBL" id="HG964446">
    <property type="protein sequence ID" value="CDO89001.1"/>
    <property type="molecule type" value="Genomic_DNA"/>
</dbReference>
<dbReference type="InterPro" id="IPR000160">
    <property type="entry name" value="GGDEF_dom"/>
</dbReference>
<accession>A0A024JZB1</accession>
<dbReference type="InterPro" id="IPR000014">
    <property type="entry name" value="PAS"/>
</dbReference>
<dbReference type="CDD" id="cd00130">
    <property type="entry name" value="PAS"/>
    <property type="match status" value="1"/>
</dbReference>
<dbReference type="Gene3D" id="3.20.20.450">
    <property type="entry name" value="EAL domain"/>
    <property type="match status" value="1"/>
</dbReference>
<dbReference type="Gene3D" id="3.30.450.20">
    <property type="entry name" value="PAS domain"/>
    <property type="match status" value="1"/>
</dbReference>
<keyword evidence="7" id="KW-1185">Reference proteome</keyword>
<dbReference type="InterPro" id="IPR001633">
    <property type="entry name" value="EAL_dom"/>
</dbReference>
<dbReference type="InterPro" id="IPR001610">
    <property type="entry name" value="PAC"/>
</dbReference>
<dbReference type="InterPro" id="IPR003018">
    <property type="entry name" value="GAF"/>
</dbReference>
<dbReference type="InterPro" id="IPR013655">
    <property type="entry name" value="PAS_fold_3"/>
</dbReference>
<feature type="domain" description="PAC" evidence="2">
    <location>
        <begin position="495"/>
        <end position="547"/>
    </location>
</feature>
<dbReference type="PANTHER" id="PTHR44757">
    <property type="entry name" value="DIGUANYLATE CYCLASE DGCP"/>
    <property type="match status" value="1"/>
</dbReference>
<dbReference type="InterPro" id="IPR043128">
    <property type="entry name" value="Rev_trsase/Diguanyl_cyclase"/>
</dbReference>
<dbReference type="SUPFAM" id="SSF55781">
    <property type="entry name" value="GAF domain-like"/>
    <property type="match status" value="1"/>
</dbReference>
<dbReference type="eggNOG" id="COG2200">
    <property type="taxonomic scope" value="Bacteria"/>
</dbReference>
<sequence length="717" mass="77726">MGAEGQGPHPTSAQPANSVELVRTLLGLLRRRLGLDTAWIASFYQGMQVFEVIDGDTDALGVAPGDRSSLSGSYSVRVIDGRLPAVIPDTSADRTASVLPRTQKLRLGAFVGVPLLGPDGSTVGMVGAVSQEAKPHLADADLRIVNKMADLIGALMELPADSTTIRAEQREGIRRVVAERDFEVIFQAMHDVWTGRVVGVEALARFPCEPFRPDLVFGQAAQLGLDIELETAVIARALSLLPQLPDDVFGAVNISPSAVLLTPWSELLADVDPSRLVVEITEHDAVENYDALDDVLEACRARGMRVAVDDVGAGFSSFSHVLELAPEFIKIDQSITRNIDADDARRRLAQSIAEFAAQIGATVIAEGVESQGELDAISAAGIPWAQGYYLSRPQSHTHGFAPCGAVAEPVDQSFDVFDLLGERRFELALTHSPIGMAVVGLDGSFQRTNRALRTILGYGRKALAGLTFQEITHPDDLDADLALLGECLAGRRRSYRMDKRFIAADGRIVWCDLTAVLVQGHRNQPRCFVSQILDVTADRMREAELARQATTDTLTKIANRSAAWSQLEQLDAADKRYGILFCDIEQFKSINDRYGHRAGDELLIEVADRLTAAVGDDGLVARWGGDEFLVITDAVDDRGLTHLTKRIANQVQRTPINLADGTEICIALTIGSAAHRPEDGRSIDAVLERADQAMYEQRRLQTGVFRLAAGQPGSRSS</sequence>
<dbReference type="SMART" id="SM00065">
    <property type="entry name" value="GAF"/>
    <property type="match status" value="1"/>
</dbReference>
<evidence type="ECO:0000313" key="6">
    <source>
        <dbReference type="EMBL" id="ORX01820.1"/>
    </source>
</evidence>
<dbReference type="Proteomes" id="UP000028880">
    <property type="component" value="Unassembled WGS sequence"/>
</dbReference>
<dbReference type="NCBIfam" id="TIGR00254">
    <property type="entry name" value="GGDEF"/>
    <property type="match status" value="1"/>
</dbReference>
<proteinExistence type="predicted"/>
<dbReference type="Pfam" id="PF00990">
    <property type="entry name" value="GGDEF"/>
    <property type="match status" value="1"/>
</dbReference>
<dbReference type="SMART" id="SM00052">
    <property type="entry name" value="EAL"/>
    <property type="match status" value="1"/>
</dbReference>
<dbReference type="Gene3D" id="3.30.70.270">
    <property type="match status" value="1"/>
</dbReference>
<dbReference type="PANTHER" id="PTHR44757:SF2">
    <property type="entry name" value="BIOFILM ARCHITECTURE MAINTENANCE PROTEIN MBAA"/>
    <property type="match status" value="1"/>
</dbReference>